<evidence type="ECO:0000256" key="4">
    <source>
        <dbReference type="ARBA" id="ARBA00022722"/>
    </source>
</evidence>
<keyword evidence="10" id="KW-1185">Reference proteome</keyword>
<dbReference type="AlphaFoldDB" id="A0A2U1KJT3"/>
<name>A0A2U1KJT3_ARTAN</name>
<comment type="subcellular location">
    <subcellularLocation>
        <location evidence="2">Nucleus</location>
    </subcellularLocation>
</comment>
<feature type="domain" description="DDE Tnp4" evidence="8">
    <location>
        <begin position="48"/>
        <end position="206"/>
    </location>
</feature>
<evidence type="ECO:0000313" key="10">
    <source>
        <dbReference type="Proteomes" id="UP000245207"/>
    </source>
</evidence>
<dbReference type="PANTHER" id="PTHR22930">
    <property type="match status" value="1"/>
</dbReference>
<dbReference type="GO" id="GO:0005634">
    <property type="term" value="C:nucleus"/>
    <property type="evidence" value="ECO:0007669"/>
    <property type="project" value="UniProtKB-SubCell"/>
</dbReference>
<dbReference type="GO" id="GO:0016787">
    <property type="term" value="F:hydrolase activity"/>
    <property type="evidence" value="ECO:0007669"/>
    <property type="project" value="UniProtKB-KW"/>
</dbReference>
<organism evidence="9 10">
    <name type="scientific">Artemisia annua</name>
    <name type="common">Sweet wormwood</name>
    <dbReference type="NCBI Taxonomy" id="35608"/>
    <lineage>
        <taxon>Eukaryota</taxon>
        <taxon>Viridiplantae</taxon>
        <taxon>Streptophyta</taxon>
        <taxon>Embryophyta</taxon>
        <taxon>Tracheophyta</taxon>
        <taxon>Spermatophyta</taxon>
        <taxon>Magnoliopsida</taxon>
        <taxon>eudicotyledons</taxon>
        <taxon>Gunneridae</taxon>
        <taxon>Pentapetalae</taxon>
        <taxon>asterids</taxon>
        <taxon>campanulids</taxon>
        <taxon>Asterales</taxon>
        <taxon>Asteraceae</taxon>
        <taxon>Asteroideae</taxon>
        <taxon>Anthemideae</taxon>
        <taxon>Artemisiinae</taxon>
        <taxon>Artemisia</taxon>
    </lineage>
</organism>
<dbReference type="OrthoDB" id="1699974at2759"/>
<dbReference type="GO" id="GO:0004518">
    <property type="term" value="F:nuclease activity"/>
    <property type="evidence" value="ECO:0007669"/>
    <property type="project" value="UniProtKB-KW"/>
</dbReference>
<comment type="similarity">
    <text evidence="3">Belongs to the HARBI1 family.</text>
</comment>
<evidence type="ECO:0000256" key="5">
    <source>
        <dbReference type="ARBA" id="ARBA00022723"/>
    </source>
</evidence>
<comment type="caution">
    <text evidence="9">The sequence shown here is derived from an EMBL/GenBank/DDBJ whole genome shotgun (WGS) entry which is preliminary data.</text>
</comment>
<keyword evidence="7" id="KW-0539">Nucleus</keyword>
<keyword evidence="4" id="KW-0540">Nuclease</keyword>
<dbReference type="Proteomes" id="UP000245207">
    <property type="component" value="Unassembled WGS sequence"/>
</dbReference>
<dbReference type="EMBL" id="PKPP01017406">
    <property type="protein sequence ID" value="PWA36992.1"/>
    <property type="molecule type" value="Genomic_DNA"/>
</dbReference>
<proteinExistence type="inferred from homology"/>
<evidence type="ECO:0000256" key="3">
    <source>
        <dbReference type="ARBA" id="ARBA00006958"/>
    </source>
</evidence>
<dbReference type="Pfam" id="PF13359">
    <property type="entry name" value="DDE_Tnp_4"/>
    <property type="match status" value="1"/>
</dbReference>
<dbReference type="GO" id="GO:0046872">
    <property type="term" value="F:metal ion binding"/>
    <property type="evidence" value="ECO:0007669"/>
    <property type="project" value="UniProtKB-KW"/>
</dbReference>
<evidence type="ECO:0000256" key="7">
    <source>
        <dbReference type="ARBA" id="ARBA00023242"/>
    </source>
</evidence>
<comment type="cofactor">
    <cofactor evidence="1">
        <name>a divalent metal cation</name>
        <dbReference type="ChEBI" id="CHEBI:60240"/>
    </cofactor>
</comment>
<reference evidence="9 10" key="1">
    <citation type="journal article" date="2018" name="Mol. Plant">
        <title>The genome of Artemisia annua provides insight into the evolution of Asteraceae family and artemisinin biosynthesis.</title>
        <authorList>
            <person name="Shen Q."/>
            <person name="Zhang L."/>
            <person name="Liao Z."/>
            <person name="Wang S."/>
            <person name="Yan T."/>
            <person name="Shi P."/>
            <person name="Liu M."/>
            <person name="Fu X."/>
            <person name="Pan Q."/>
            <person name="Wang Y."/>
            <person name="Lv Z."/>
            <person name="Lu X."/>
            <person name="Zhang F."/>
            <person name="Jiang W."/>
            <person name="Ma Y."/>
            <person name="Chen M."/>
            <person name="Hao X."/>
            <person name="Li L."/>
            <person name="Tang Y."/>
            <person name="Lv G."/>
            <person name="Zhou Y."/>
            <person name="Sun X."/>
            <person name="Brodelius P.E."/>
            <person name="Rose J.K.C."/>
            <person name="Tang K."/>
        </authorList>
    </citation>
    <scope>NUCLEOTIDE SEQUENCE [LARGE SCALE GENOMIC DNA]</scope>
    <source>
        <strain evidence="10">cv. Huhao1</strain>
        <tissue evidence="9">Leaf</tissue>
    </source>
</reference>
<accession>A0A2U1KJT3</accession>
<evidence type="ECO:0000256" key="2">
    <source>
        <dbReference type="ARBA" id="ARBA00004123"/>
    </source>
</evidence>
<dbReference type="InterPro" id="IPR045249">
    <property type="entry name" value="HARBI1-like"/>
</dbReference>
<evidence type="ECO:0000259" key="8">
    <source>
        <dbReference type="Pfam" id="PF13359"/>
    </source>
</evidence>
<gene>
    <name evidence="9" type="ORF">CTI12_AA594770</name>
</gene>
<evidence type="ECO:0000313" key="9">
    <source>
        <dbReference type="EMBL" id="PWA36992.1"/>
    </source>
</evidence>
<dbReference type="InterPro" id="IPR027806">
    <property type="entry name" value="HARBI1_dom"/>
</dbReference>
<evidence type="ECO:0000256" key="6">
    <source>
        <dbReference type="ARBA" id="ARBA00022801"/>
    </source>
</evidence>
<dbReference type="STRING" id="35608.A0A2U1KJT3"/>
<dbReference type="PANTHER" id="PTHR22930:SF281">
    <property type="entry name" value="NUCLEASE"/>
    <property type="match status" value="1"/>
</dbReference>
<sequence>MCIMKCRSSNFYRKYCSKVPDFYKTPVPVPDNELDERWRWFKGCLGALDGTYIKVRVPASDRKPYRTRKGEICTNVLGVCTRDLEFIYVLAGWEGSAADSRVLRDAISRPNGLKVTHGTYYLCDAGYMNGEGFLSPYRGQRYHLNDWNRPPTTPKELYNMRHSSARNCIERCFGLIKARWAILRDVSYHPLDSMSQIIIACCLMHNFIRATMSEDPIDNDVANNHTQPANDHDNVINTVEASQGWSDRRDNLANEMFNEWNARRMAESSAPKGPGKYKIGWISNEDEKLIDALMELHAVQQLLEVSLPNSGLKVEPHIKSRLKTLKSNFSIVHDMLLGTDTSGFSFKWDSDTCCVDAEDKVWTEYCKAHKSAANFKGKPLPFYEKLCTIFGKDRATGSRAIDLGDDDVVLKTPMSPIEVDIDSPMPSESNKRKRGKSAEFIETFKDCSKDLTYQIEHSIGGLGEKIMASGNQEIAVDKLDEVITVIQNIPGLTAHVLEGCTSLVVMQVRPVYSYEVRKKIKSSTFKCLKMVLWFSCY</sequence>
<keyword evidence="5" id="KW-0479">Metal-binding</keyword>
<evidence type="ECO:0000256" key="1">
    <source>
        <dbReference type="ARBA" id="ARBA00001968"/>
    </source>
</evidence>
<keyword evidence="6" id="KW-0378">Hydrolase</keyword>
<protein>
    <recommendedName>
        <fullName evidence="8">DDE Tnp4 domain-containing protein</fullName>
    </recommendedName>
</protein>